<dbReference type="GO" id="GO:0005776">
    <property type="term" value="C:autophagosome"/>
    <property type="evidence" value="ECO:0007669"/>
    <property type="project" value="TreeGrafter"/>
</dbReference>
<dbReference type="PROSITE" id="PS50826">
    <property type="entry name" value="RUN"/>
    <property type="match status" value="1"/>
</dbReference>
<dbReference type="GO" id="GO:0072383">
    <property type="term" value="P:plus-end-directed vesicle transport along microtubule"/>
    <property type="evidence" value="ECO:0007669"/>
    <property type="project" value="TreeGrafter"/>
</dbReference>
<dbReference type="PANTHER" id="PTHR46753">
    <property type="entry name" value="FYVE AND COILED-COIL DOMAIN-CONTAINING PROTEIN 1"/>
    <property type="match status" value="1"/>
</dbReference>
<evidence type="ECO:0000256" key="1">
    <source>
        <dbReference type="SAM" id="Coils"/>
    </source>
</evidence>
<dbReference type="Pfam" id="PF02759">
    <property type="entry name" value="RUN"/>
    <property type="match status" value="1"/>
</dbReference>
<evidence type="ECO:0008006" key="7">
    <source>
        <dbReference type="Google" id="ProtNLM"/>
    </source>
</evidence>
<feature type="region of interest" description="Disordered" evidence="2">
    <location>
        <begin position="1076"/>
        <end position="1126"/>
    </location>
</feature>
<feature type="domain" description="RUN" evidence="3">
    <location>
        <begin position="34"/>
        <end position="161"/>
    </location>
</feature>
<dbReference type="GO" id="GO:0005764">
    <property type="term" value="C:lysosome"/>
    <property type="evidence" value="ECO:0007669"/>
    <property type="project" value="TreeGrafter"/>
</dbReference>
<evidence type="ECO:0000256" key="2">
    <source>
        <dbReference type="SAM" id="MobiDB-lite"/>
    </source>
</evidence>
<protein>
    <recommendedName>
        <fullName evidence="7">FYVE and coiled-coil domain containing 1</fullName>
    </recommendedName>
</protein>
<feature type="region of interest" description="Disordered" evidence="2">
    <location>
        <begin position="291"/>
        <end position="349"/>
    </location>
</feature>
<dbReference type="CDD" id="cd17698">
    <property type="entry name" value="RUN_FYCO1"/>
    <property type="match status" value="1"/>
</dbReference>
<evidence type="ECO:0000313" key="6">
    <source>
        <dbReference type="Proteomes" id="UP001044222"/>
    </source>
</evidence>
<dbReference type="Proteomes" id="UP001044222">
    <property type="component" value="Unassembled WGS sequence"/>
</dbReference>
<proteinExistence type="predicted"/>
<feature type="coiled-coil region" evidence="1">
    <location>
        <begin position="814"/>
        <end position="1007"/>
    </location>
</feature>
<feature type="region of interest" description="Disordered" evidence="2">
    <location>
        <begin position="1039"/>
        <end position="1061"/>
    </location>
</feature>
<dbReference type="PANTHER" id="PTHR46753:SF2">
    <property type="entry name" value="FYVE AND COILED-COIL DOMAIN-CONTAINING PROTEIN 1"/>
    <property type="match status" value="1"/>
</dbReference>
<dbReference type="InterPro" id="IPR009038">
    <property type="entry name" value="GOLD_dom"/>
</dbReference>
<evidence type="ECO:0000313" key="5">
    <source>
        <dbReference type="EMBL" id="KAG5849816.1"/>
    </source>
</evidence>
<dbReference type="InterPro" id="IPR047336">
    <property type="entry name" value="RUN_FYCO1"/>
</dbReference>
<dbReference type="SUPFAM" id="SSF101576">
    <property type="entry name" value="Supernatant protein factor (SPF), C-terminal domain"/>
    <property type="match status" value="1"/>
</dbReference>
<feature type="domain" description="GOLD" evidence="4">
    <location>
        <begin position="1136"/>
        <end position="1247"/>
    </location>
</feature>
<comment type="caution">
    <text evidence="5">The sequence shown here is derived from an EMBL/GenBank/DDBJ whole genome shotgun (WGS) entry which is preliminary data.</text>
</comment>
<dbReference type="SUPFAM" id="SSF140741">
    <property type="entry name" value="RUN domain-like"/>
    <property type="match status" value="1"/>
</dbReference>
<feature type="region of interest" description="Disordered" evidence="2">
    <location>
        <begin position="757"/>
        <end position="799"/>
    </location>
</feature>
<dbReference type="GO" id="GO:1901098">
    <property type="term" value="P:positive regulation of autophagosome maturation"/>
    <property type="evidence" value="ECO:0007669"/>
    <property type="project" value="TreeGrafter"/>
</dbReference>
<reference evidence="5" key="1">
    <citation type="submission" date="2021-01" db="EMBL/GenBank/DDBJ databases">
        <title>A chromosome-scale assembly of European eel, Anguilla anguilla.</title>
        <authorList>
            <person name="Henkel C."/>
            <person name="Jong-Raadsen S.A."/>
            <person name="Dufour S."/>
            <person name="Weltzien F.-A."/>
            <person name="Palstra A.P."/>
            <person name="Pelster B."/>
            <person name="Spaink H.P."/>
            <person name="Van Den Thillart G.E."/>
            <person name="Jansen H."/>
            <person name="Zahm M."/>
            <person name="Klopp C."/>
            <person name="Cedric C."/>
            <person name="Louis A."/>
            <person name="Berthelot C."/>
            <person name="Parey E."/>
            <person name="Roest Crollius H."/>
            <person name="Montfort J."/>
            <person name="Robinson-Rechavi M."/>
            <person name="Bucao C."/>
            <person name="Bouchez O."/>
            <person name="Gislard M."/>
            <person name="Lluch J."/>
            <person name="Milhes M."/>
            <person name="Lampietro C."/>
            <person name="Lopez Roques C."/>
            <person name="Donnadieu C."/>
            <person name="Braasch I."/>
            <person name="Desvignes T."/>
            <person name="Postlethwait J."/>
            <person name="Bobe J."/>
            <person name="Guiguen Y."/>
            <person name="Dirks R."/>
        </authorList>
    </citation>
    <scope>NUCLEOTIDE SEQUENCE</scope>
    <source>
        <strain evidence="5">Tag_6206</strain>
        <tissue evidence="5">Liver</tissue>
    </source>
</reference>
<dbReference type="EMBL" id="JAFIRN010000004">
    <property type="protein sequence ID" value="KAG5849816.1"/>
    <property type="molecule type" value="Genomic_DNA"/>
</dbReference>
<gene>
    <name evidence="5" type="ORF">ANANG_G00075710</name>
</gene>
<dbReference type="PROSITE" id="PS50866">
    <property type="entry name" value="GOLD"/>
    <property type="match status" value="1"/>
</dbReference>
<dbReference type="GO" id="GO:0005770">
    <property type="term" value="C:late endosome"/>
    <property type="evidence" value="ECO:0007669"/>
    <property type="project" value="TreeGrafter"/>
</dbReference>
<accession>A0A9D3MKX3</accession>
<dbReference type="InterPro" id="IPR037213">
    <property type="entry name" value="Run_dom_sf"/>
</dbReference>
<feature type="compositionally biased region" description="Basic and acidic residues" evidence="2">
    <location>
        <begin position="461"/>
        <end position="499"/>
    </location>
</feature>
<feature type="compositionally biased region" description="Gly residues" evidence="2">
    <location>
        <begin position="778"/>
        <end position="790"/>
    </location>
</feature>
<keyword evidence="6" id="KW-1185">Reference proteome</keyword>
<feature type="compositionally biased region" description="Gly residues" evidence="2">
    <location>
        <begin position="757"/>
        <end position="771"/>
    </location>
</feature>
<evidence type="ECO:0000259" key="4">
    <source>
        <dbReference type="PROSITE" id="PS50866"/>
    </source>
</evidence>
<dbReference type="Gene3D" id="2.60.120.680">
    <property type="entry name" value="GOLD domain"/>
    <property type="match status" value="1"/>
</dbReference>
<dbReference type="InterPro" id="IPR036598">
    <property type="entry name" value="GOLD_dom_sf"/>
</dbReference>
<feature type="compositionally biased region" description="Basic and acidic residues" evidence="2">
    <location>
        <begin position="296"/>
        <end position="348"/>
    </location>
</feature>
<feature type="region of interest" description="Disordered" evidence="2">
    <location>
        <begin position="443"/>
        <end position="499"/>
    </location>
</feature>
<keyword evidence="1" id="KW-0175">Coiled coil</keyword>
<organism evidence="5 6">
    <name type="scientific">Anguilla anguilla</name>
    <name type="common">European freshwater eel</name>
    <name type="synonym">Muraena anguilla</name>
    <dbReference type="NCBI Taxonomy" id="7936"/>
    <lineage>
        <taxon>Eukaryota</taxon>
        <taxon>Metazoa</taxon>
        <taxon>Chordata</taxon>
        <taxon>Craniata</taxon>
        <taxon>Vertebrata</taxon>
        <taxon>Euteleostomi</taxon>
        <taxon>Actinopterygii</taxon>
        <taxon>Neopterygii</taxon>
        <taxon>Teleostei</taxon>
        <taxon>Anguilliformes</taxon>
        <taxon>Anguillidae</taxon>
        <taxon>Anguilla</taxon>
    </lineage>
</organism>
<sequence length="1259" mass="140147">MAAGEGQLQRIIRDLQDAVAELSKEYRESGEPITDDSSNLHKFSYKLEYLLQFDQKEKTTFLGTRKDYWDYFSDCLAKIKGANDGIRFLKTSLGKGRAFIRYSLVHQRLADTLQQCLINHRVTSDWYYARSPLLKPHLSVDIIGHLYELNEVQFDVASRGHDLDSAWPTFARRSLGPGSPGHLWKPPSRSSSINSLASTFSQVTCSMSCGLMSSPAVRTSGCWTSPVSCASRRTLAGAGPGRGGAVEALRLELDQAELQQRELLERLQQMGGEGAELRRVTEQLQAQLDVSLASQEAERRDSARQRQQLEERAESQAREAESLRAESRAKEAESRDLRAKLEGAEQRNSELLSRLQGELSEKGQQTASYFDSAQKIHELLDQLKEVEREKQEAQREVEEQRAELSRAESALVESEARLVALTISAGADSARVQELRASLEQQQGALSQREKEASRLQTRLQEARGSLEARDRQAEEEKEELRRLHAGQKEALESRARDLEERLRAGEEELVASEERARGLEQEAQARAGLEAELREQAKKLEEYKVQCGSLMELNGSLLQTVKRNEEAARGLAEERAGLRAQLEGTAATGEERERRLERENRELREEQVAVKEALASMQAELRSIGAQISELEGSLAASRRREAELQDQLRERERERAELQEQERERAELLEQERGKRHCCEERAELQKQERAEWVFKDRGRSYRNGSTRRGHEPRAEAQLELHLGEVSRLQEEVLGAAGADEPWACAGAADLQAGGGGPEGGDGAGGVRGAGRAEGAAGGAGRGAGRRPGGTAPANTETAELGVAVCALTAEREEAQRELAGARSGLEEAQAELQDLRDQLERAEGRARNLQESHGEEVAAARFQMSSEAISYQNQIKSASEEAVTLRGQLTAEQEKVRHLEARLSELEAESRKNSLMVDEKDSAISERDAAIGQKDEELQRLRESLERTEADLLSAQSRCQDLKGELEVAVAERESHALKMGAELDDLSRTKSTLEERLIELIRDELWQKLWSLSRSCGRRSSGGWWTKRRRTACAAGASSPGYYGNTTAVTDPAPRPDDAVYDIITEEEVNGVYDSDSLSQATGESPERETETSSPQASAELDSSTSRGDGSTEDPEEQTPTVQDAEIYLLKSGELTQSVSLTAEEMVRFGDGSRELFIKSSCYSVVAMELQTAGPTISWVFSSEPKSISFSVVYRRGHRPHWSRPRETIQGQLKARNPGTYLLIFDNSYSRFISKKVFYHLTIEKPIIYDGSDCP</sequence>
<dbReference type="InterPro" id="IPR004012">
    <property type="entry name" value="Run_dom"/>
</dbReference>
<dbReference type="FunFam" id="1.20.58.900:FF:000010">
    <property type="entry name" value="FYVE and coiled-coil domain containing 1"/>
    <property type="match status" value="1"/>
</dbReference>
<evidence type="ECO:0000259" key="3">
    <source>
        <dbReference type="PROSITE" id="PS50826"/>
    </source>
</evidence>
<dbReference type="Gene3D" id="1.20.58.900">
    <property type="match status" value="1"/>
</dbReference>
<dbReference type="AlphaFoldDB" id="A0A9D3MKX3"/>
<name>A0A9D3MKX3_ANGAN</name>